<feature type="compositionally biased region" description="Basic and acidic residues" evidence="1">
    <location>
        <begin position="83"/>
        <end position="95"/>
    </location>
</feature>
<proteinExistence type="predicted"/>
<evidence type="ECO:0000256" key="1">
    <source>
        <dbReference type="SAM" id="MobiDB-lite"/>
    </source>
</evidence>
<feature type="compositionally biased region" description="Basic residues" evidence="1">
    <location>
        <begin position="71"/>
        <end position="82"/>
    </location>
</feature>
<comment type="caution">
    <text evidence="2">The sequence shown here is derived from an EMBL/GenBank/DDBJ whole genome shotgun (WGS) entry which is preliminary data.</text>
</comment>
<organism evidence="2 3">
    <name type="scientific">Tanacetum coccineum</name>
    <dbReference type="NCBI Taxonomy" id="301880"/>
    <lineage>
        <taxon>Eukaryota</taxon>
        <taxon>Viridiplantae</taxon>
        <taxon>Streptophyta</taxon>
        <taxon>Embryophyta</taxon>
        <taxon>Tracheophyta</taxon>
        <taxon>Spermatophyta</taxon>
        <taxon>Magnoliopsida</taxon>
        <taxon>eudicotyledons</taxon>
        <taxon>Gunneridae</taxon>
        <taxon>Pentapetalae</taxon>
        <taxon>asterids</taxon>
        <taxon>campanulids</taxon>
        <taxon>Asterales</taxon>
        <taxon>Asteraceae</taxon>
        <taxon>Asteroideae</taxon>
        <taxon>Anthemideae</taxon>
        <taxon>Anthemidinae</taxon>
        <taxon>Tanacetum</taxon>
    </lineage>
</organism>
<name>A0ABQ5CR48_9ASTR</name>
<dbReference type="EMBL" id="BQNB010014500">
    <property type="protein sequence ID" value="GJT28932.1"/>
    <property type="molecule type" value="Genomic_DNA"/>
</dbReference>
<sequence>MDSSTSSQANQPYSPLNRVTLYMDFEQLIYSQEYYPTQYYSMGQGSAHGSGHGSAPVDNDSSHVEEMSPIKAKKPSKRASKAKKNDTKENEPTKD</sequence>
<evidence type="ECO:0000313" key="3">
    <source>
        <dbReference type="Proteomes" id="UP001151760"/>
    </source>
</evidence>
<keyword evidence="3" id="KW-1185">Reference proteome</keyword>
<reference evidence="2" key="2">
    <citation type="submission" date="2022-01" db="EMBL/GenBank/DDBJ databases">
        <authorList>
            <person name="Yamashiro T."/>
            <person name="Shiraishi A."/>
            <person name="Satake H."/>
            <person name="Nakayama K."/>
        </authorList>
    </citation>
    <scope>NUCLEOTIDE SEQUENCE</scope>
</reference>
<feature type="region of interest" description="Disordered" evidence="1">
    <location>
        <begin position="40"/>
        <end position="95"/>
    </location>
</feature>
<reference evidence="2" key="1">
    <citation type="journal article" date="2022" name="Int. J. Mol. Sci.">
        <title>Draft Genome of Tanacetum Coccineum: Genomic Comparison of Closely Related Tanacetum-Family Plants.</title>
        <authorList>
            <person name="Yamashiro T."/>
            <person name="Shiraishi A."/>
            <person name="Nakayama K."/>
            <person name="Satake H."/>
        </authorList>
    </citation>
    <scope>NUCLEOTIDE SEQUENCE</scope>
</reference>
<evidence type="ECO:0000313" key="2">
    <source>
        <dbReference type="EMBL" id="GJT28932.1"/>
    </source>
</evidence>
<protein>
    <submittedName>
        <fullName evidence="2">Uncharacterized protein</fullName>
    </submittedName>
</protein>
<gene>
    <name evidence="2" type="ORF">Tco_0909207</name>
</gene>
<accession>A0ABQ5CR48</accession>
<dbReference type="Proteomes" id="UP001151760">
    <property type="component" value="Unassembled WGS sequence"/>
</dbReference>